<keyword evidence="4 8" id="KW-0560">Oxidoreductase</keyword>
<gene>
    <name evidence="9" type="ORF">D9757_010214</name>
</gene>
<keyword evidence="3 7" id="KW-0479">Metal-binding</keyword>
<comment type="similarity">
    <text evidence="1 8">Belongs to the cytochrome P450 family.</text>
</comment>
<dbReference type="PROSITE" id="PS00086">
    <property type="entry name" value="CYTOCHROME_P450"/>
    <property type="match status" value="1"/>
</dbReference>
<dbReference type="InterPro" id="IPR002401">
    <property type="entry name" value="Cyt_P450_E_grp-I"/>
</dbReference>
<dbReference type="EMBL" id="JAACJN010000133">
    <property type="protein sequence ID" value="KAF5368663.1"/>
    <property type="molecule type" value="Genomic_DNA"/>
</dbReference>
<dbReference type="Gene3D" id="1.10.630.10">
    <property type="entry name" value="Cytochrome P450"/>
    <property type="match status" value="1"/>
</dbReference>
<dbReference type="InterPro" id="IPR001128">
    <property type="entry name" value="Cyt_P450"/>
</dbReference>
<keyword evidence="5 7" id="KW-0408">Iron</keyword>
<dbReference type="InterPro" id="IPR050196">
    <property type="entry name" value="Cytochrome_P450_Monoox"/>
</dbReference>
<dbReference type="GO" id="GO:0005506">
    <property type="term" value="F:iron ion binding"/>
    <property type="evidence" value="ECO:0007669"/>
    <property type="project" value="InterPro"/>
</dbReference>
<dbReference type="SUPFAM" id="SSF48264">
    <property type="entry name" value="Cytochrome P450"/>
    <property type="match status" value="1"/>
</dbReference>
<evidence type="ECO:0000256" key="5">
    <source>
        <dbReference type="ARBA" id="ARBA00023004"/>
    </source>
</evidence>
<keyword evidence="6 8" id="KW-0503">Monooxygenase</keyword>
<dbReference type="AlphaFoldDB" id="A0A8H5LT89"/>
<dbReference type="PANTHER" id="PTHR24291:SF50">
    <property type="entry name" value="BIFUNCTIONAL ALBAFLAVENONE MONOOXYGENASE_TERPENE SYNTHASE"/>
    <property type="match status" value="1"/>
</dbReference>
<dbReference type="PANTHER" id="PTHR24291">
    <property type="entry name" value="CYTOCHROME P450 FAMILY 4"/>
    <property type="match status" value="1"/>
</dbReference>
<evidence type="ECO:0000313" key="9">
    <source>
        <dbReference type="EMBL" id="KAF5368663.1"/>
    </source>
</evidence>
<evidence type="ECO:0000256" key="3">
    <source>
        <dbReference type="ARBA" id="ARBA00022723"/>
    </source>
</evidence>
<dbReference type="GO" id="GO:0004497">
    <property type="term" value="F:monooxygenase activity"/>
    <property type="evidence" value="ECO:0007669"/>
    <property type="project" value="UniProtKB-KW"/>
</dbReference>
<dbReference type="Proteomes" id="UP000518752">
    <property type="component" value="Unassembled WGS sequence"/>
</dbReference>
<dbReference type="Pfam" id="PF00067">
    <property type="entry name" value="p450"/>
    <property type="match status" value="1"/>
</dbReference>
<comment type="cofactor">
    <cofactor evidence="7">
        <name>heme</name>
        <dbReference type="ChEBI" id="CHEBI:30413"/>
    </cofactor>
</comment>
<evidence type="ECO:0000313" key="10">
    <source>
        <dbReference type="Proteomes" id="UP000518752"/>
    </source>
</evidence>
<evidence type="ECO:0008006" key="11">
    <source>
        <dbReference type="Google" id="ProtNLM"/>
    </source>
</evidence>
<evidence type="ECO:0000256" key="6">
    <source>
        <dbReference type="ARBA" id="ARBA00023033"/>
    </source>
</evidence>
<organism evidence="9 10">
    <name type="scientific">Collybiopsis confluens</name>
    <dbReference type="NCBI Taxonomy" id="2823264"/>
    <lineage>
        <taxon>Eukaryota</taxon>
        <taxon>Fungi</taxon>
        <taxon>Dikarya</taxon>
        <taxon>Basidiomycota</taxon>
        <taxon>Agaricomycotina</taxon>
        <taxon>Agaricomycetes</taxon>
        <taxon>Agaricomycetidae</taxon>
        <taxon>Agaricales</taxon>
        <taxon>Marasmiineae</taxon>
        <taxon>Omphalotaceae</taxon>
        <taxon>Collybiopsis</taxon>
    </lineage>
</organism>
<feature type="binding site" description="axial binding residue" evidence="7">
    <location>
        <position position="472"/>
    </location>
    <ligand>
        <name>heme</name>
        <dbReference type="ChEBI" id="CHEBI:30413"/>
    </ligand>
    <ligandPart>
        <name>Fe</name>
        <dbReference type="ChEBI" id="CHEBI:18248"/>
    </ligandPart>
</feature>
<evidence type="ECO:0000256" key="7">
    <source>
        <dbReference type="PIRSR" id="PIRSR602401-1"/>
    </source>
</evidence>
<sequence>MPSPDTLFRSLLVGQNGETSFPKVLATSVAMLIAVRVWAFVRGLRTVDHRPGLRPPFDPFGLPAVLFPTTWWNASADVNWVRRSELYTEDETISIVPVLVGRPMIYSSNLNVARQIASGGNRTSFFKPTWSARALLLWGMNLFAAEEDVWRKHRRVMGPAFNNELYHLVWRETLETYREMVRSEGWEVRGSASVSAVQDLTFKFALILIGKCAFGFSLNWNDPPRASGGGMSIQETMGIVTSTYMLRIFAPRWVRWLPFSSIQKSNAAYASMASFMKEQVESRKVEIQNESNKDAFSLLVKANEQEESKNKLSDDELIGNIFIILFAGHETTAHTLAATLGFLAINKNAQDEVYEQIKEVVGVDRDPEFEDYGNLNKVLAAFFEALRLFPSGHLMIRQASEDTVVQIPNPRGQEGTQSMPVAKGQVVVVDMIGIQYNPRYHEDPMSYKPSRWHGTKMDSEEFTAFSVGPRACIGRKFASTEAVCFLSMLLRDWRVEPKLNDGESVEQWRHRVLDGKIVLTLGVRDVPLNFVRRK</sequence>
<dbReference type="InterPro" id="IPR017972">
    <property type="entry name" value="Cyt_P450_CS"/>
</dbReference>
<comment type="caution">
    <text evidence="9">The sequence shown here is derived from an EMBL/GenBank/DDBJ whole genome shotgun (WGS) entry which is preliminary data.</text>
</comment>
<evidence type="ECO:0000256" key="4">
    <source>
        <dbReference type="ARBA" id="ARBA00023002"/>
    </source>
</evidence>
<keyword evidence="2 7" id="KW-0349">Heme</keyword>
<protein>
    <recommendedName>
        <fullName evidence="11">Cytochrome P450</fullName>
    </recommendedName>
</protein>
<evidence type="ECO:0000256" key="8">
    <source>
        <dbReference type="RuleBase" id="RU000461"/>
    </source>
</evidence>
<evidence type="ECO:0000256" key="2">
    <source>
        <dbReference type="ARBA" id="ARBA00022617"/>
    </source>
</evidence>
<dbReference type="InterPro" id="IPR036396">
    <property type="entry name" value="Cyt_P450_sf"/>
</dbReference>
<evidence type="ECO:0000256" key="1">
    <source>
        <dbReference type="ARBA" id="ARBA00010617"/>
    </source>
</evidence>
<proteinExistence type="inferred from homology"/>
<dbReference type="PRINTS" id="PR00385">
    <property type="entry name" value="P450"/>
</dbReference>
<dbReference type="GO" id="GO:0020037">
    <property type="term" value="F:heme binding"/>
    <property type="evidence" value="ECO:0007669"/>
    <property type="project" value="InterPro"/>
</dbReference>
<keyword evidence="10" id="KW-1185">Reference proteome</keyword>
<name>A0A8H5LT89_9AGAR</name>
<dbReference type="GO" id="GO:0016705">
    <property type="term" value="F:oxidoreductase activity, acting on paired donors, with incorporation or reduction of molecular oxygen"/>
    <property type="evidence" value="ECO:0007669"/>
    <property type="project" value="InterPro"/>
</dbReference>
<reference evidence="9 10" key="1">
    <citation type="journal article" date="2020" name="ISME J.">
        <title>Uncovering the hidden diversity of litter-decomposition mechanisms in mushroom-forming fungi.</title>
        <authorList>
            <person name="Floudas D."/>
            <person name="Bentzer J."/>
            <person name="Ahren D."/>
            <person name="Johansson T."/>
            <person name="Persson P."/>
            <person name="Tunlid A."/>
        </authorList>
    </citation>
    <scope>NUCLEOTIDE SEQUENCE [LARGE SCALE GENOMIC DNA]</scope>
    <source>
        <strain evidence="9 10">CBS 406.79</strain>
    </source>
</reference>
<dbReference type="OrthoDB" id="1470350at2759"/>
<accession>A0A8H5LT89</accession>
<dbReference type="PRINTS" id="PR00463">
    <property type="entry name" value="EP450I"/>
</dbReference>